<reference evidence="2" key="1">
    <citation type="submission" date="2022-11" db="UniProtKB">
        <authorList>
            <consortium name="WormBaseParasite"/>
        </authorList>
    </citation>
    <scope>IDENTIFICATION</scope>
</reference>
<proteinExistence type="predicted"/>
<protein>
    <submittedName>
        <fullName evidence="2">Uncharacterized protein</fullName>
    </submittedName>
</protein>
<dbReference type="WBParaSite" id="JU765_v2.g19312.t1">
    <property type="protein sequence ID" value="JU765_v2.g19312.t1"/>
    <property type="gene ID" value="JU765_v2.g19312"/>
</dbReference>
<accession>A0AC34QTW6</accession>
<sequence length="711" mass="81102">MVWPFKKSKKSQKETKQTDSSSTVPKNVPGREEISQQQSSPLNIAPSRTEACTPSNIQVFTPPISPVTCRTPPPSVRIKKSKTPPPKSPKKRKTPVRTPVKSKKCAKTQTSTTSFDIKTAEITVDETQRTTTVDVTQTATIEQVEQNLVDACDSTVTPTTPVSMYLLQKTQQLSPDMPKIEIRKKKSRRKESRIPSNILMGEKFLIGNDNQKSHKKKCYEKQRKRHRRTALPVIEQLRNAEFLATVDEFRTMKNVINCICEPQRFGCFKSIKFYMVQCCQHSGSFCYTFCCPPIPKFCFEKCAFWPPNRGYFFVHYDPLLPWSQEFLQNHKIIKANRIINIDENYSMGLEHSCCDRLDGVQPFVFQNPKKQFIAALLAKPRCYTNVKIWIIYAHPNGSDLSDLMTQQTPTNDNDKLFAHCAHACFEFTKRSAHVMPSPIQIADFLGCNIVFYDYPGYGISSGTPNEETFFETQECIIDYVVQNFNVPLTNIILWGYSIGTCCSIHGAMHKDIAGVMLFAPFASIMKIVKRHGRVTETTCCCDSFRSIDMITRVKCPILFAHGENDAFIPLKHSEALLLQAKKVNEHVYSIWCKDVTHDNLMNSSQLWIRVKKFIDTEIINASTLRATILRHRIKKDDQKQKKKELPPPTPTSTTPVVPVKPTEKQEKPKDEAKEQKSQDTRQISAQIPSSDNSKPSKVTHLSPAKMKKMRR</sequence>
<evidence type="ECO:0000313" key="2">
    <source>
        <dbReference type="WBParaSite" id="JU765_v2.g19312.t1"/>
    </source>
</evidence>
<name>A0AC34QTW6_9BILA</name>
<dbReference type="Proteomes" id="UP000887576">
    <property type="component" value="Unplaced"/>
</dbReference>
<evidence type="ECO:0000313" key="1">
    <source>
        <dbReference type="Proteomes" id="UP000887576"/>
    </source>
</evidence>
<organism evidence="1 2">
    <name type="scientific">Panagrolaimus sp. JU765</name>
    <dbReference type="NCBI Taxonomy" id="591449"/>
    <lineage>
        <taxon>Eukaryota</taxon>
        <taxon>Metazoa</taxon>
        <taxon>Ecdysozoa</taxon>
        <taxon>Nematoda</taxon>
        <taxon>Chromadorea</taxon>
        <taxon>Rhabditida</taxon>
        <taxon>Tylenchina</taxon>
        <taxon>Panagrolaimomorpha</taxon>
        <taxon>Panagrolaimoidea</taxon>
        <taxon>Panagrolaimidae</taxon>
        <taxon>Panagrolaimus</taxon>
    </lineage>
</organism>